<dbReference type="SMART" id="SM00028">
    <property type="entry name" value="TPR"/>
    <property type="match status" value="7"/>
</dbReference>
<dbReference type="GeneID" id="36515812"/>
<dbReference type="GO" id="GO:0030943">
    <property type="term" value="F:mitochondrion targeting sequence binding"/>
    <property type="evidence" value="ECO:0007669"/>
    <property type="project" value="TreeGrafter"/>
</dbReference>
<dbReference type="EMBL" id="NDIQ01000021">
    <property type="protein sequence ID" value="PRT54444.1"/>
    <property type="molecule type" value="Genomic_DNA"/>
</dbReference>
<evidence type="ECO:0000256" key="11">
    <source>
        <dbReference type="SAM" id="MobiDB-lite"/>
    </source>
</evidence>
<keyword evidence="2 12" id="KW-0812">Transmembrane</keyword>
<evidence type="ECO:0000256" key="6">
    <source>
        <dbReference type="ARBA" id="ARBA00022989"/>
    </source>
</evidence>
<feature type="compositionally biased region" description="Low complexity" evidence="11">
    <location>
        <begin position="39"/>
        <end position="50"/>
    </location>
</feature>
<dbReference type="Pfam" id="PF13432">
    <property type="entry name" value="TPR_16"/>
    <property type="match status" value="2"/>
</dbReference>
<dbReference type="PROSITE" id="PS50005">
    <property type="entry name" value="TPR"/>
    <property type="match status" value="2"/>
</dbReference>
<evidence type="ECO:0000256" key="7">
    <source>
        <dbReference type="ARBA" id="ARBA00023128"/>
    </source>
</evidence>
<dbReference type="SUPFAM" id="SSF48452">
    <property type="entry name" value="TPR-like"/>
    <property type="match status" value="2"/>
</dbReference>
<dbReference type="Gene3D" id="1.25.40.10">
    <property type="entry name" value="Tetratricopeptide repeat domain"/>
    <property type="match status" value="2"/>
</dbReference>
<evidence type="ECO:0000256" key="8">
    <source>
        <dbReference type="ARBA" id="ARBA00023136"/>
    </source>
</evidence>
<dbReference type="InterPro" id="IPR011990">
    <property type="entry name" value="TPR-like_helical_dom_sf"/>
</dbReference>
<evidence type="ECO:0000256" key="4">
    <source>
        <dbReference type="ARBA" id="ARBA00022787"/>
    </source>
</evidence>
<sequence>MSNLETFVQRHRNNLIAGALALGITGGALYYLYSSSSQAGGDSTPGSPGAKKAKSKSKSKSKSKGKKKTGSKSSVLSHGFPTEQVPVTDGPRYPVIEDMSAVKQLDEKTRKEIADEFKLAGNAAFNNKLNDLALEMYTKAIEVYDSDAIYYSNRSAVYGALEDFPSVVKDTTRALDLRPDYTKCFNRRGLAYERLEDYSESVMDYTAACILSNFEDENMGRAVDRVLRKQAEKIVEERYKTAKIEWPSPSFVSAYLSSFHKRDLPADVVDAEEGTPEYDVKLAFDAIDKENLDSYKQAFAYLGQALEKGLKNPEVQALALEFQATFKFLLNDMEGAMLDINNSIELNPTVQALIKRSSLHIELGQLELANADFARADQLDPNSADTQYQLAQFAFLQQDWDTAIEHYNRSIKIDGDFLLAHIQSAVTKYRKGDVEVAKHKFEQMVKKNADNSNVHNYYGEILLDMKDIDGASAQFDEAIRLELAKDVAAINVVPLINKALAIASSSTGPAGINSAIELCRKAAAIDPASDVAIGTLAQFCLQIGQNSEAIELFERNADLARTRAEQIQAITFAEASKTQNRISRERPILRERLEIASRYRQ</sequence>
<protein>
    <submittedName>
        <fullName evidence="13">Mitochondrial import receptor subunit tom70</fullName>
    </submittedName>
</protein>
<dbReference type="GO" id="GO:0008320">
    <property type="term" value="F:protein transmembrane transporter activity"/>
    <property type="evidence" value="ECO:0007669"/>
    <property type="project" value="TreeGrafter"/>
</dbReference>
<dbReference type="PANTHER" id="PTHR46208:SF1">
    <property type="entry name" value="MITOCHONDRIAL IMPORT RECEPTOR SUBUNIT TOM70"/>
    <property type="match status" value="1"/>
</dbReference>
<proteinExistence type="inferred from homology"/>
<dbReference type="OrthoDB" id="2942533at2759"/>
<comment type="caution">
    <text evidence="13">The sequence shown here is derived from an EMBL/GenBank/DDBJ whole genome shotgun (WGS) entry which is preliminary data.</text>
</comment>
<feature type="compositionally biased region" description="Basic residues" evidence="11">
    <location>
        <begin position="51"/>
        <end position="70"/>
    </location>
</feature>
<keyword evidence="3" id="KW-0677">Repeat</keyword>
<keyword evidence="4" id="KW-1000">Mitochondrion outer membrane</keyword>
<evidence type="ECO:0000256" key="12">
    <source>
        <dbReference type="SAM" id="Phobius"/>
    </source>
</evidence>
<reference evidence="13 14" key="1">
    <citation type="submission" date="2017-04" db="EMBL/GenBank/DDBJ databases">
        <title>Genome sequencing of [Candida] sorbophila.</title>
        <authorList>
            <person name="Ahn J.O."/>
        </authorList>
    </citation>
    <scope>NUCLEOTIDE SEQUENCE [LARGE SCALE GENOMIC DNA]</scope>
    <source>
        <strain evidence="13 14">DS02</strain>
    </source>
</reference>
<keyword evidence="13" id="KW-0675">Receptor</keyword>
<dbReference type="AlphaFoldDB" id="A0A2T0FHI1"/>
<evidence type="ECO:0000256" key="2">
    <source>
        <dbReference type="ARBA" id="ARBA00022692"/>
    </source>
</evidence>
<feature type="repeat" description="TPR" evidence="10">
    <location>
        <begin position="350"/>
        <end position="383"/>
    </location>
</feature>
<dbReference type="RefSeq" id="XP_024664389.1">
    <property type="nucleotide sequence ID" value="XM_024808621.1"/>
</dbReference>
<organism evidence="13 14">
    <name type="scientific">Wickerhamiella sorbophila</name>
    <dbReference type="NCBI Taxonomy" id="45607"/>
    <lineage>
        <taxon>Eukaryota</taxon>
        <taxon>Fungi</taxon>
        <taxon>Dikarya</taxon>
        <taxon>Ascomycota</taxon>
        <taxon>Saccharomycotina</taxon>
        <taxon>Dipodascomycetes</taxon>
        <taxon>Dipodascales</taxon>
        <taxon>Trichomonascaceae</taxon>
        <taxon>Wickerhamiella</taxon>
    </lineage>
</organism>
<evidence type="ECO:0000256" key="3">
    <source>
        <dbReference type="ARBA" id="ARBA00022737"/>
    </source>
</evidence>
<accession>A0A2T0FHI1</accession>
<evidence type="ECO:0000256" key="1">
    <source>
        <dbReference type="ARBA" id="ARBA00004572"/>
    </source>
</evidence>
<keyword evidence="14" id="KW-1185">Reference proteome</keyword>
<evidence type="ECO:0000256" key="5">
    <source>
        <dbReference type="ARBA" id="ARBA00022803"/>
    </source>
</evidence>
<feature type="region of interest" description="Disordered" evidence="11">
    <location>
        <begin position="39"/>
        <end position="92"/>
    </location>
</feature>
<dbReference type="PANTHER" id="PTHR46208">
    <property type="entry name" value="MITOCHONDRIAL IMPORT RECEPTOR SUBUNIT TOM70"/>
    <property type="match status" value="1"/>
</dbReference>
<comment type="similarity">
    <text evidence="9">Belongs to the Tom70 family.</text>
</comment>
<dbReference type="GO" id="GO:0045039">
    <property type="term" value="P:protein insertion into mitochondrial inner membrane"/>
    <property type="evidence" value="ECO:0007669"/>
    <property type="project" value="TreeGrafter"/>
</dbReference>
<evidence type="ECO:0000313" key="14">
    <source>
        <dbReference type="Proteomes" id="UP000238350"/>
    </source>
</evidence>
<name>A0A2T0FHI1_9ASCO</name>
<gene>
    <name evidence="13" type="ORF">B9G98_02064</name>
</gene>
<keyword evidence="6 12" id="KW-1133">Transmembrane helix</keyword>
<dbReference type="InterPro" id="IPR019734">
    <property type="entry name" value="TPR_rpt"/>
</dbReference>
<dbReference type="GO" id="GO:0005741">
    <property type="term" value="C:mitochondrial outer membrane"/>
    <property type="evidence" value="ECO:0007669"/>
    <property type="project" value="UniProtKB-SubCell"/>
</dbReference>
<dbReference type="STRING" id="45607.A0A2T0FHI1"/>
<dbReference type="GO" id="GO:0030150">
    <property type="term" value="P:protein import into mitochondrial matrix"/>
    <property type="evidence" value="ECO:0007669"/>
    <property type="project" value="TreeGrafter"/>
</dbReference>
<keyword evidence="5 10" id="KW-0802">TPR repeat</keyword>
<dbReference type="Pfam" id="PF14559">
    <property type="entry name" value="TPR_19"/>
    <property type="match status" value="1"/>
</dbReference>
<evidence type="ECO:0000256" key="10">
    <source>
        <dbReference type="PROSITE-ProRule" id="PRU00339"/>
    </source>
</evidence>
<feature type="transmembrane region" description="Helical" evidence="12">
    <location>
        <begin position="12"/>
        <end position="33"/>
    </location>
</feature>
<evidence type="ECO:0000313" key="13">
    <source>
        <dbReference type="EMBL" id="PRT54444.1"/>
    </source>
</evidence>
<keyword evidence="7" id="KW-0496">Mitochondrion</keyword>
<keyword evidence="8 12" id="KW-0472">Membrane</keyword>
<comment type="subcellular location">
    <subcellularLocation>
        <location evidence="1">Mitochondrion outer membrane</location>
        <topology evidence="1">Single-pass membrane protein</topology>
    </subcellularLocation>
</comment>
<feature type="repeat" description="TPR" evidence="10">
    <location>
        <begin position="384"/>
        <end position="417"/>
    </location>
</feature>
<evidence type="ECO:0000256" key="9">
    <source>
        <dbReference type="ARBA" id="ARBA00038030"/>
    </source>
</evidence>
<dbReference type="Proteomes" id="UP000238350">
    <property type="component" value="Unassembled WGS sequence"/>
</dbReference>